<name>A0A9W6X000_9STRA</name>
<gene>
    <name evidence="2" type="ORF">Pfra01_000377300</name>
</gene>
<keyword evidence="3" id="KW-1185">Reference proteome</keyword>
<evidence type="ECO:0000256" key="1">
    <source>
        <dbReference type="SAM" id="SignalP"/>
    </source>
</evidence>
<protein>
    <submittedName>
        <fullName evidence="2">Unnamed protein product</fullName>
    </submittedName>
</protein>
<evidence type="ECO:0000313" key="3">
    <source>
        <dbReference type="Proteomes" id="UP001165121"/>
    </source>
</evidence>
<reference evidence="2" key="1">
    <citation type="submission" date="2023-04" db="EMBL/GenBank/DDBJ databases">
        <title>Phytophthora fragariaefolia NBRC 109709.</title>
        <authorList>
            <person name="Ichikawa N."/>
            <person name="Sato H."/>
            <person name="Tonouchi N."/>
        </authorList>
    </citation>
    <scope>NUCLEOTIDE SEQUENCE</scope>
    <source>
        <strain evidence="2">NBRC 109709</strain>
    </source>
</reference>
<dbReference type="EMBL" id="BSXT01000291">
    <property type="protein sequence ID" value="GMF23601.1"/>
    <property type="molecule type" value="Genomic_DNA"/>
</dbReference>
<dbReference type="OrthoDB" id="107396at2759"/>
<accession>A0A9W6X000</accession>
<organism evidence="2 3">
    <name type="scientific">Phytophthora fragariaefolia</name>
    <dbReference type="NCBI Taxonomy" id="1490495"/>
    <lineage>
        <taxon>Eukaryota</taxon>
        <taxon>Sar</taxon>
        <taxon>Stramenopiles</taxon>
        <taxon>Oomycota</taxon>
        <taxon>Peronosporomycetes</taxon>
        <taxon>Peronosporales</taxon>
        <taxon>Peronosporaceae</taxon>
        <taxon>Phytophthora</taxon>
    </lineage>
</organism>
<feature type="chain" id="PRO_5040975901" evidence="1">
    <location>
        <begin position="23"/>
        <end position="145"/>
    </location>
</feature>
<evidence type="ECO:0000313" key="2">
    <source>
        <dbReference type="EMBL" id="GMF23601.1"/>
    </source>
</evidence>
<feature type="signal peptide" evidence="1">
    <location>
        <begin position="1"/>
        <end position="22"/>
    </location>
</feature>
<proteinExistence type="predicted"/>
<keyword evidence="1" id="KW-0732">Signal</keyword>
<sequence length="145" mass="15690">MPSLSTLASSFFTVALLATAFAKKHNAGKWSETPVTAASSELLYATLADENAYNSAVEDFICVRVVEGLESRASTTNKHVRQADATTSYKFIVGGCLVRKEFGGRCFDSYFYPACGNFDVVISPTAKTGDYAVKSITVHEVESKH</sequence>
<dbReference type="Proteomes" id="UP001165121">
    <property type="component" value="Unassembled WGS sequence"/>
</dbReference>
<comment type="caution">
    <text evidence="2">The sequence shown here is derived from an EMBL/GenBank/DDBJ whole genome shotgun (WGS) entry which is preliminary data.</text>
</comment>
<dbReference type="AlphaFoldDB" id="A0A9W6X000"/>